<keyword evidence="2" id="KW-0677">Repeat</keyword>
<dbReference type="EMBL" id="QZCH01000040">
    <property type="protein sequence ID" value="RJG38592.1"/>
    <property type="molecule type" value="Genomic_DNA"/>
</dbReference>
<dbReference type="InterPro" id="IPR017441">
    <property type="entry name" value="Protein_kinase_ATP_BS"/>
</dbReference>
<feature type="binding site" evidence="3">
    <location>
        <position position="236"/>
    </location>
    <ligand>
        <name>ATP</name>
        <dbReference type="ChEBI" id="CHEBI:30616"/>
    </ligand>
</feature>
<protein>
    <submittedName>
        <fullName evidence="5">Protein kinase</fullName>
    </submittedName>
</protein>
<organism evidence="5 6">
    <name type="scientific">Motilimonas pumila</name>
    <dbReference type="NCBI Taxonomy" id="2303987"/>
    <lineage>
        <taxon>Bacteria</taxon>
        <taxon>Pseudomonadati</taxon>
        <taxon>Pseudomonadota</taxon>
        <taxon>Gammaproteobacteria</taxon>
        <taxon>Alteromonadales</taxon>
        <taxon>Alteromonadales genera incertae sedis</taxon>
        <taxon>Motilimonas</taxon>
    </lineage>
</organism>
<dbReference type="Gene3D" id="3.30.200.20">
    <property type="entry name" value="Phosphorylase Kinase, domain 1"/>
    <property type="match status" value="1"/>
</dbReference>
<evidence type="ECO:0000259" key="4">
    <source>
        <dbReference type="PROSITE" id="PS50011"/>
    </source>
</evidence>
<keyword evidence="1" id="KW-0433">Leucine-rich repeat</keyword>
<dbReference type="Pfam" id="PF00560">
    <property type="entry name" value="LRR_1"/>
    <property type="match status" value="1"/>
</dbReference>
<dbReference type="Pfam" id="PF13855">
    <property type="entry name" value="LRR_8"/>
    <property type="match status" value="1"/>
</dbReference>
<dbReference type="PROSITE" id="PS51450">
    <property type="entry name" value="LRR"/>
    <property type="match status" value="2"/>
</dbReference>
<dbReference type="PANTHER" id="PTHR48051:SF1">
    <property type="entry name" value="RAS SUPPRESSOR PROTEIN 1"/>
    <property type="match status" value="1"/>
</dbReference>
<evidence type="ECO:0000313" key="6">
    <source>
        <dbReference type="Proteomes" id="UP000283255"/>
    </source>
</evidence>
<evidence type="ECO:0000256" key="3">
    <source>
        <dbReference type="PROSITE-ProRule" id="PRU10141"/>
    </source>
</evidence>
<name>A0A418Y9X1_9GAMM</name>
<dbReference type="InterPro" id="IPR032675">
    <property type="entry name" value="LRR_dom_sf"/>
</dbReference>
<dbReference type="PANTHER" id="PTHR48051">
    <property type="match status" value="1"/>
</dbReference>
<dbReference type="RefSeq" id="WP_119912368.1">
    <property type="nucleotide sequence ID" value="NZ_QZCH01000040.1"/>
</dbReference>
<dbReference type="InterPro" id="IPR000719">
    <property type="entry name" value="Prot_kinase_dom"/>
</dbReference>
<dbReference type="OrthoDB" id="8532199at2"/>
<dbReference type="SMART" id="SM00364">
    <property type="entry name" value="LRR_BAC"/>
    <property type="match status" value="5"/>
</dbReference>
<dbReference type="PROSITE" id="PS50011">
    <property type="entry name" value="PROTEIN_KINASE_DOM"/>
    <property type="match status" value="1"/>
</dbReference>
<dbReference type="SMART" id="SM00369">
    <property type="entry name" value="LRR_TYP"/>
    <property type="match status" value="5"/>
</dbReference>
<dbReference type="Gene3D" id="3.80.10.10">
    <property type="entry name" value="Ribonuclease Inhibitor"/>
    <property type="match status" value="2"/>
</dbReference>
<dbReference type="PROSITE" id="PS00107">
    <property type="entry name" value="PROTEIN_KINASE_ATP"/>
    <property type="match status" value="1"/>
</dbReference>
<dbReference type="Pfam" id="PF00069">
    <property type="entry name" value="Pkinase"/>
    <property type="match status" value="1"/>
</dbReference>
<dbReference type="SMART" id="SM00220">
    <property type="entry name" value="S_TKc"/>
    <property type="match status" value="1"/>
</dbReference>
<keyword evidence="5" id="KW-0418">Kinase</keyword>
<dbReference type="Proteomes" id="UP000283255">
    <property type="component" value="Unassembled WGS sequence"/>
</dbReference>
<evidence type="ECO:0000313" key="5">
    <source>
        <dbReference type="EMBL" id="RJG38592.1"/>
    </source>
</evidence>
<dbReference type="AlphaFoldDB" id="A0A418Y9X1"/>
<dbReference type="InterPro" id="IPR050216">
    <property type="entry name" value="LRR_domain-containing"/>
</dbReference>
<comment type="caution">
    <text evidence="5">The sequence shown here is derived from an EMBL/GenBank/DDBJ whole genome shotgun (WGS) entry which is preliminary data.</text>
</comment>
<dbReference type="InterPro" id="IPR001611">
    <property type="entry name" value="Leu-rich_rpt"/>
</dbReference>
<gene>
    <name evidence="5" type="ORF">D1Z90_18945</name>
</gene>
<reference evidence="5 6" key="2">
    <citation type="submission" date="2019-01" db="EMBL/GenBank/DDBJ databases">
        <title>Motilimonas pumilus sp. nov., isolated from the gut of sea cucumber (Apostichopus japonicus).</title>
        <authorList>
            <person name="Wang F.-Q."/>
            <person name="Ren L.-H."/>
            <person name="Lin Y.-W."/>
            <person name="Sun G.-H."/>
            <person name="Du Z.-J."/>
            <person name="Zhao J.-X."/>
            <person name="Liu X.-J."/>
            <person name="Liu L.-J."/>
        </authorList>
    </citation>
    <scope>NUCLEOTIDE SEQUENCE [LARGE SCALE GENOMIC DNA]</scope>
    <source>
        <strain evidence="5 6">PLHSC7-2</strain>
    </source>
</reference>
<sequence>MQTLSQLQQGLLRGASQLKLSESLTEFPMEILTLADTLELLDLSGNELRELPPELAQCRKLKILFASNNPFEKLPRVLGQLPELEMVGFKSNLIKHVPSEALPKKLRWLILTDNQISELPESLGECHRLQKLALAGNQLTSLPASMAKLQNLELLRISANKLNAFPEQLLACDKLAWFAFAGNPFGGTHASKATVPVIRATDFTLAEQLGQGASGVISRGHWINKPDNLPDDIAVKVFKGEMTSDGYPKDELKACLQAGRHPNLVASLALADEPDYLALIMELIPGHFNNLGLPPSFATCTRDTYAQEQVISEDAAEKIIQQMHCVFNHLHDNKVCHGDLYAHNTLYDEAGHIIFGDFGAASTYEMLPQQQQAKIREIEQRALAIFCEEIRALVNN</sequence>
<accession>A0A418Y9X1</accession>
<keyword evidence="3" id="KW-0067">ATP-binding</keyword>
<dbReference type="InterPro" id="IPR003591">
    <property type="entry name" value="Leu-rich_rpt_typical-subtyp"/>
</dbReference>
<reference evidence="5 6" key="1">
    <citation type="submission" date="2018-09" db="EMBL/GenBank/DDBJ databases">
        <authorList>
            <person name="Wang F."/>
        </authorList>
    </citation>
    <scope>NUCLEOTIDE SEQUENCE [LARGE SCALE GENOMIC DNA]</scope>
    <source>
        <strain evidence="5 6">PLHSC7-2</strain>
    </source>
</reference>
<dbReference type="GO" id="GO:0004672">
    <property type="term" value="F:protein kinase activity"/>
    <property type="evidence" value="ECO:0007669"/>
    <property type="project" value="InterPro"/>
</dbReference>
<keyword evidence="3" id="KW-0547">Nucleotide-binding</keyword>
<evidence type="ECO:0000256" key="2">
    <source>
        <dbReference type="ARBA" id="ARBA00022737"/>
    </source>
</evidence>
<evidence type="ECO:0000256" key="1">
    <source>
        <dbReference type="ARBA" id="ARBA00022614"/>
    </source>
</evidence>
<dbReference type="SUPFAM" id="SSF56112">
    <property type="entry name" value="Protein kinase-like (PK-like)"/>
    <property type="match status" value="1"/>
</dbReference>
<dbReference type="GO" id="GO:0005737">
    <property type="term" value="C:cytoplasm"/>
    <property type="evidence" value="ECO:0007669"/>
    <property type="project" value="TreeGrafter"/>
</dbReference>
<dbReference type="SUPFAM" id="SSF52058">
    <property type="entry name" value="L domain-like"/>
    <property type="match status" value="1"/>
</dbReference>
<keyword evidence="5" id="KW-0808">Transferase</keyword>
<dbReference type="Gene3D" id="1.10.510.10">
    <property type="entry name" value="Transferase(Phosphotransferase) domain 1"/>
    <property type="match status" value="1"/>
</dbReference>
<feature type="domain" description="Protein kinase" evidence="4">
    <location>
        <begin position="203"/>
        <end position="396"/>
    </location>
</feature>
<proteinExistence type="predicted"/>
<keyword evidence="6" id="KW-1185">Reference proteome</keyword>
<dbReference type="GO" id="GO:0005524">
    <property type="term" value="F:ATP binding"/>
    <property type="evidence" value="ECO:0007669"/>
    <property type="project" value="UniProtKB-UniRule"/>
</dbReference>
<dbReference type="InterPro" id="IPR011009">
    <property type="entry name" value="Kinase-like_dom_sf"/>
</dbReference>